<feature type="binding site" evidence="18">
    <location>
        <position position="237"/>
    </location>
    <ligand>
        <name>NADP(+)</name>
        <dbReference type="ChEBI" id="CHEBI:58349"/>
    </ligand>
</feature>
<dbReference type="InterPro" id="IPR050765">
    <property type="entry name" value="Riboflavin_Biosynth_HTPR"/>
</dbReference>
<evidence type="ECO:0000256" key="16">
    <source>
        <dbReference type="ARBA" id="ARBA00049886"/>
    </source>
</evidence>
<evidence type="ECO:0000256" key="19">
    <source>
        <dbReference type="PIRSR" id="PIRSR006769-3"/>
    </source>
</evidence>
<comment type="similarity">
    <text evidence="5">In the C-terminal section; belongs to the HTP reductase family.</text>
</comment>
<dbReference type="Gene3D" id="3.40.430.10">
    <property type="entry name" value="Dihydrofolate Reductase, subunit A"/>
    <property type="match status" value="1"/>
</dbReference>
<evidence type="ECO:0000256" key="10">
    <source>
        <dbReference type="ARBA" id="ARBA00022723"/>
    </source>
</evidence>
<organism evidence="21 22">
    <name type="scientific">Lachnobacterium bovis DSM 14045</name>
    <dbReference type="NCBI Taxonomy" id="1122142"/>
    <lineage>
        <taxon>Bacteria</taxon>
        <taxon>Bacillati</taxon>
        <taxon>Bacillota</taxon>
        <taxon>Clostridia</taxon>
        <taxon>Lachnospirales</taxon>
        <taxon>Lachnospiraceae</taxon>
        <taxon>Lachnobacterium</taxon>
    </lineage>
</organism>
<comment type="pathway">
    <text evidence="3">Cofactor biosynthesis; riboflavin biosynthesis; 5-amino-6-(D-ribitylamino)uracil from GTP: step 3/4.</text>
</comment>
<dbReference type="EC" id="1.1.1.193" evidence="7"/>
<feature type="binding site" evidence="18">
    <location>
        <position position="179"/>
    </location>
    <ligand>
        <name>substrate</name>
    </ligand>
</feature>
<keyword evidence="10 19" id="KW-0479">Metal-binding</keyword>
<feature type="binding site" evidence="18">
    <location>
        <position position="165"/>
    </location>
    <ligand>
        <name>NADP(+)</name>
        <dbReference type="ChEBI" id="CHEBI:58349"/>
    </ligand>
</feature>
<evidence type="ECO:0000259" key="20">
    <source>
        <dbReference type="PROSITE" id="PS51747"/>
    </source>
</evidence>
<accession>A0A1H3LTA3</accession>
<keyword evidence="9" id="KW-0686">Riboflavin biosynthesis</keyword>
<evidence type="ECO:0000256" key="1">
    <source>
        <dbReference type="ARBA" id="ARBA00002151"/>
    </source>
</evidence>
<dbReference type="InterPro" id="IPR004794">
    <property type="entry name" value="Eubact_RibD"/>
</dbReference>
<evidence type="ECO:0000256" key="4">
    <source>
        <dbReference type="ARBA" id="ARBA00005259"/>
    </source>
</evidence>
<dbReference type="STRING" id="1122142.SAMN02910414_02107"/>
<feature type="binding site" evidence="18">
    <location>
        <position position="181"/>
    </location>
    <ligand>
        <name>NADP(+)</name>
        <dbReference type="ChEBI" id="CHEBI:58349"/>
    </ligand>
</feature>
<evidence type="ECO:0000256" key="2">
    <source>
        <dbReference type="ARBA" id="ARBA00004882"/>
    </source>
</evidence>
<evidence type="ECO:0000256" key="11">
    <source>
        <dbReference type="ARBA" id="ARBA00022833"/>
    </source>
</evidence>
<evidence type="ECO:0000256" key="17">
    <source>
        <dbReference type="PIRSR" id="PIRSR006769-1"/>
    </source>
</evidence>
<dbReference type="CDD" id="cd01284">
    <property type="entry name" value="Riboflavin_deaminase-reductase"/>
    <property type="match status" value="1"/>
</dbReference>
<feature type="binding site" evidence="18">
    <location>
        <position position="195"/>
    </location>
    <ligand>
        <name>NADP(+)</name>
        <dbReference type="ChEBI" id="CHEBI:58349"/>
    </ligand>
</feature>
<evidence type="ECO:0000256" key="8">
    <source>
        <dbReference type="ARBA" id="ARBA00019930"/>
    </source>
</evidence>
<proteinExistence type="inferred from homology"/>
<dbReference type="EMBL" id="FNPG01000028">
    <property type="protein sequence ID" value="SDY67662.1"/>
    <property type="molecule type" value="Genomic_DNA"/>
</dbReference>
<dbReference type="GO" id="GO:0008270">
    <property type="term" value="F:zinc ion binding"/>
    <property type="evidence" value="ECO:0007669"/>
    <property type="project" value="InterPro"/>
</dbReference>
<dbReference type="Gene3D" id="3.40.140.10">
    <property type="entry name" value="Cytidine Deaminase, domain 2"/>
    <property type="match status" value="1"/>
</dbReference>
<evidence type="ECO:0000256" key="14">
    <source>
        <dbReference type="ARBA" id="ARBA00023268"/>
    </source>
</evidence>
<feature type="binding site" evidence="18">
    <location>
        <position position="215"/>
    </location>
    <ligand>
        <name>substrate</name>
    </ligand>
</feature>
<dbReference type="InterPro" id="IPR002734">
    <property type="entry name" value="RibDG_C"/>
</dbReference>
<evidence type="ECO:0000256" key="12">
    <source>
        <dbReference type="ARBA" id="ARBA00022857"/>
    </source>
</evidence>
<evidence type="ECO:0000256" key="9">
    <source>
        <dbReference type="ARBA" id="ARBA00022619"/>
    </source>
</evidence>
<feature type="active site" description="Proton donor" evidence="17">
    <location>
        <position position="56"/>
    </location>
</feature>
<dbReference type="RefSeq" id="WP_074718745.1">
    <property type="nucleotide sequence ID" value="NZ_FNPG01000028.1"/>
</dbReference>
<dbReference type="PIRSF" id="PIRSF006769">
    <property type="entry name" value="RibD"/>
    <property type="match status" value="1"/>
</dbReference>
<dbReference type="PANTHER" id="PTHR38011:SF7">
    <property type="entry name" value="2,5-DIAMINO-6-RIBOSYLAMINO-4(3H)-PYRIMIDINONE 5'-PHOSPHATE REDUCTASE"/>
    <property type="match status" value="1"/>
</dbReference>
<evidence type="ECO:0000313" key="22">
    <source>
        <dbReference type="Proteomes" id="UP000183918"/>
    </source>
</evidence>
<dbReference type="GO" id="GO:0008703">
    <property type="term" value="F:5-amino-6-(5-phosphoribosylamino)uracil reductase activity"/>
    <property type="evidence" value="ECO:0007669"/>
    <property type="project" value="UniProtKB-EC"/>
</dbReference>
<dbReference type="InterPro" id="IPR016193">
    <property type="entry name" value="Cytidine_deaminase-like"/>
</dbReference>
<keyword evidence="12 18" id="KW-0521">NADP</keyword>
<feature type="binding site" evidence="19">
    <location>
        <position position="86"/>
    </location>
    <ligand>
        <name>Zn(2+)</name>
        <dbReference type="ChEBI" id="CHEBI:29105"/>
        <note>catalytic</note>
    </ligand>
</feature>
<dbReference type="InterPro" id="IPR024072">
    <property type="entry name" value="DHFR-like_dom_sf"/>
</dbReference>
<dbReference type="PROSITE" id="PS00903">
    <property type="entry name" value="CYT_DCMP_DEAMINASES_1"/>
    <property type="match status" value="1"/>
</dbReference>
<sequence length="411" mass="45898">MKDIEVDEFFMEKAICLARNGVGKVNPNPLVGAVIVKNSKIIAEGYHKKYGDFHAERDAIFNYLKENGGDREGLNGATMYVTLTPCCHWGKQPPCTDAIIENKISRVVIGSRDPNPLVGEKSIKILEDAGIEVKRDCLKEECDRLNDVFFKYIQKKQPYVVMKYAMTADGKIATKTNESKWITGEGALKYVHTLRNKYKGIMVGINTVLVDDPMLNCRLEAEDITEVRNPIRIICDSKLRIPMDSNIVKTANQYPTIIATAFSEFENGEINIDKIKNSKELKEVDEETLNKIFELRFRGIILINAVKSNSNLKSKSKIKVDLKTLMSFLGEIGIDGILLEGGATLNEDALKSEVVDEIICFIAPKIFGGKAKSPVEGLGISKIEEAYKLSLKNLEKLGGDVMIGYKVCKKY</sequence>
<comment type="catalytic activity">
    <reaction evidence="15">
        <text>5-amino-6-(5-phospho-D-ribitylamino)uracil + NADP(+) = 5-amino-6-(5-phospho-D-ribosylamino)uracil + NADPH + H(+)</text>
        <dbReference type="Rhea" id="RHEA:17845"/>
        <dbReference type="ChEBI" id="CHEBI:15378"/>
        <dbReference type="ChEBI" id="CHEBI:57783"/>
        <dbReference type="ChEBI" id="CHEBI:58349"/>
        <dbReference type="ChEBI" id="CHEBI:58421"/>
        <dbReference type="ChEBI" id="CHEBI:58453"/>
        <dbReference type="EC" id="1.1.1.193"/>
    </reaction>
</comment>
<gene>
    <name evidence="21" type="ORF">SAMN02910414_02107</name>
</gene>
<dbReference type="SUPFAM" id="SSF53927">
    <property type="entry name" value="Cytidine deaminase-like"/>
    <property type="match status" value="1"/>
</dbReference>
<dbReference type="NCBIfam" id="TIGR00326">
    <property type="entry name" value="eubact_ribD"/>
    <property type="match status" value="1"/>
</dbReference>
<feature type="binding site" evidence="19">
    <location>
        <position position="95"/>
    </location>
    <ligand>
        <name>Zn(2+)</name>
        <dbReference type="ChEBI" id="CHEBI:29105"/>
        <note>catalytic</note>
    </ligand>
</feature>
<dbReference type="Pfam" id="PF01872">
    <property type="entry name" value="RibD_C"/>
    <property type="match status" value="1"/>
</dbReference>
<evidence type="ECO:0000256" key="6">
    <source>
        <dbReference type="ARBA" id="ARBA00012766"/>
    </source>
</evidence>
<feature type="binding site" evidence="19">
    <location>
        <position position="54"/>
    </location>
    <ligand>
        <name>Zn(2+)</name>
        <dbReference type="ChEBI" id="CHEBI:29105"/>
        <note>catalytic</note>
    </ligand>
</feature>
<name>A0A1H3LTA3_9FIRM</name>
<evidence type="ECO:0000256" key="5">
    <source>
        <dbReference type="ARBA" id="ARBA00007417"/>
    </source>
</evidence>
<feature type="domain" description="CMP/dCMP-type deaminase" evidence="20">
    <location>
        <begin position="5"/>
        <end position="125"/>
    </location>
</feature>
<dbReference type="PROSITE" id="PS51747">
    <property type="entry name" value="CYT_DCMP_DEAMINASES_2"/>
    <property type="match status" value="1"/>
</dbReference>
<dbReference type="InterPro" id="IPR002125">
    <property type="entry name" value="CMP_dCMP_dom"/>
</dbReference>
<dbReference type="GO" id="GO:0009231">
    <property type="term" value="P:riboflavin biosynthetic process"/>
    <property type="evidence" value="ECO:0007669"/>
    <property type="project" value="UniProtKB-UniPathway"/>
</dbReference>
<dbReference type="SUPFAM" id="SSF53597">
    <property type="entry name" value="Dihydrofolate reductase-like"/>
    <property type="match status" value="1"/>
</dbReference>
<comment type="function">
    <text evidence="1">Converts 2,5-diamino-6-(ribosylamino)-4(3h)-pyrimidinone 5'-phosphate into 5-amino-6-(ribosylamino)-2,4(1h,3h)-pyrimidinedione 5'-phosphate.</text>
</comment>
<comment type="pathway">
    <text evidence="2">Cofactor biosynthesis; riboflavin biosynthesis; 5-amino-6-(D-ribitylamino)uracil from GTP: step 2/4.</text>
</comment>
<keyword evidence="22" id="KW-1185">Reference proteome</keyword>
<dbReference type="Proteomes" id="UP000183918">
    <property type="component" value="Unassembled WGS sequence"/>
</dbReference>
<comment type="catalytic activity">
    <reaction evidence="16">
        <text>2,5-diamino-6-hydroxy-4-(5-phosphoribosylamino)-pyrimidine + H2O + H(+) = 5-amino-6-(5-phospho-D-ribosylamino)uracil + NH4(+)</text>
        <dbReference type="Rhea" id="RHEA:21868"/>
        <dbReference type="ChEBI" id="CHEBI:15377"/>
        <dbReference type="ChEBI" id="CHEBI:15378"/>
        <dbReference type="ChEBI" id="CHEBI:28938"/>
        <dbReference type="ChEBI" id="CHEBI:58453"/>
        <dbReference type="ChEBI" id="CHEBI:58614"/>
        <dbReference type="EC" id="3.5.4.26"/>
    </reaction>
</comment>
<keyword evidence="13" id="KW-0560">Oxidoreductase</keyword>
<dbReference type="OrthoDB" id="9800865at2"/>
<evidence type="ECO:0000256" key="15">
    <source>
        <dbReference type="ARBA" id="ARBA00049861"/>
    </source>
</evidence>
<feature type="binding site" evidence="18">
    <location>
        <position position="211"/>
    </location>
    <ligand>
        <name>NADP(+)</name>
        <dbReference type="ChEBI" id="CHEBI:58349"/>
    </ligand>
</feature>
<evidence type="ECO:0000256" key="13">
    <source>
        <dbReference type="ARBA" id="ARBA00023002"/>
    </source>
</evidence>
<comment type="cofactor">
    <cofactor evidence="19">
        <name>Zn(2+)</name>
        <dbReference type="ChEBI" id="CHEBI:29105"/>
    </cofactor>
    <text evidence="19">Binds 1 zinc ion.</text>
</comment>
<dbReference type="UniPathway" id="UPA00275">
    <property type="reaction ID" value="UER00401"/>
</dbReference>
<keyword evidence="11 19" id="KW-0862">Zinc</keyword>
<protein>
    <recommendedName>
        <fullName evidence="8">Riboflavin biosynthesis protein RibD</fullName>
        <ecNumber evidence="7">1.1.1.193</ecNumber>
        <ecNumber evidence="6">3.5.4.26</ecNumber>
    </recommendedName>
</protein>
<dbReference type="InterPro" id="IPR016192">
    <property type="entry name" value="APOBEC/CMP_deaminase_Zn-bd"/>
</dbReference>
<comment type="similarity">
    <text evidence="4">In the N-terminal section; belongs to the cytidine and deoxycytidylate deaminase family.</text>
</comment>
<dbReference type="PANTHER" id="PTHR38011">
    <property type="entry name" value="DIHYDROFOLATE REDUCTASE FAMILY PROTEIN (AFU_ORTHOLOGUE AFUA_8G06820)"/>
    <property type="match status" value="1"/>
</dbReference>
<evidence type="ECO:0000256" key="3">
    <source>
        <dbReference type="ARBA" id="ARBA00004910"/>
    </source>
</evidence>
<dbReference type="GO" id="GO:0008835">
    <property type="term" value="F:diaminohydroxyphosphoribosylaminopyrimidine deaminase activity"/>
    <property type="evidence" value="ECO:0007669"/>
    <property type="project" value="UniProtKB-EC"/>
</dbReference>
<feature type="binding site" evidence="18">
    <location>
        <position position="218"/>
    </location>
    <ligand>
        <name>substrate</name>
    </ligand>
</feature>
<dbReference type="Pfam" id="PF00383">
    <property type="entry name" value="dCMP_cyt_deam_1"/>
    <property type="match status" value="1"/>
</dbReference>
<feature type="binding site" evidence="18">
    <location>
        <position position="207"/>
    </location>
    <ligand>
        <name>NADP(+)</name>
        <dbReference type="ChEBI" id="CHEBI:58349"/>
    </ligand>
</feature>
<evidence type="ECO:0000256" key="7">
    <source>
        <dbReference type="ARBA" id="ARBA00013173"/>
    </source>
</evidence>
<feature type="binding site" evidence="18">
    <location>
        <position position="340"/>
    </location>
    <ligand>
        <name>substrate</name>
    </ligand>
</feature>
<reference evidence="21 22" key="1">
    <citation type="submission" date="2016-10" db="EMBL/GenBank/DDBJ databases">
        <authorList>
            <person name="de Groot N.N."/>
        </authorList>
    </citation>
    <scope>NUCLEOTIDE SEQUENCE [LARGE SCALE GENOMIC DNA]</scope>
    <source>
        <strain evidence="21 22">DSM 14045</strain>
    </source>
</reference>
<evidence type="ECO:0000313" key="21">
    <source>
        <dbReference type="EMBL" id="SDY67662.1"/>
    </source>
</evidence>
<keyword evidence="14" id="KW-0511">Multifunctional enzyme</keyword>
<dbReference type="AlphaFoldDB" id="A0A1H3LTA3"/>
<evidence type="ECO:0000256" key="18">
    <source>
        <dbReference type="PIRSR" id="PIRSR006769-2"/>
    </source>
</evidence>
<dbReference type="EC" id="3.5.4.26" evidence="6"/>